<dbReference type="InterPro" id="IPR046532">
    <property type="entry name" value="DUF6597"/>
</dbReference>
<keyword evidence="2" id="KW-0238">DNA-binding</keyword>
<dbReference type="PANTHER" id="PTHR46796:SF13">
    <property type="entry name" value="HTH-TYPE TRANSCRIPTIONAL ACTIVATOR RHAS"/>
    <property type="match status" value="1"/>
</dbReference>
<proteinExistence type="predicted"/>
<dbReference type="Gene3D" id="1.10.10.60">
    <property type="entry name" value="Homeodomain-like"/>
    <property type="match status" value="1"/>
</dbReference>
<evidence type="ECO:0000256" key="3">
    <source>
        <dbReference type="ARBA" id="ARBA00023163"/>
    </source>
</evidence>
<dbReference type="Pfam" id="PF20240">
    <property type="entry name" value="DUF6597"/>
    <property type="match status" value="1"/>
</dbReference>
<evidence type="ECO:0000259" key="4">
    <source>
        <dbReference type="PROSITE" id="PS01124"/>
    </source>
</evidence>
<keyword evidence="3" id="KW-0804">Transcription</keyword>
<dbReference type="AlphaFoldDB" id="A0A7S8EB65"/>
<dbReference type="RefSeq" id="WP_195171766.1">
    <property type="nucleotide sequence ID" value="NZ_CP062983.1"/>
</dbReference>
<keyword evidence="6" id="KW-1185">Reference proteome</keyword>
<dbReference type="EMBL" id="CP062983">
    <property type="protein sequence ID" value="QPC83702.1"/>
    <property type="molecule type" value="Genomic_DNA"/>
</dbReference>
<keyword evidence="1" id="KW-0805">Transcription regulation</keyword>
<protein>
    <submittedName>
        <fullName evidence="5">Helix-turn-helix transcriptional regulator</fullName>
    </submittedName>
</protein>
<dbReference type="Pfam" id="PF12833">
    <property type="entry name" value="HTH_18"/>
    <property type="match status" value="1"/>
</dbReference>
<evidence type="ECO:0000256" key="1">
    <source>
        <dbReference type="ARBA" id="ARBA00023015"/>
    </source>
</evidence>
<name>A0A7S8EB65_9CHLR</name>
<sequence>MLHQPIYAPVPMLATDVNCFWALEQDQESYNREVYFPDAYIEVIINVGAPLMLENEHGMLELPRAFVNPLQNKPLRIRAAGFCQMISMQLYPWAVKPILNIDAVPSTVHVIGLDADWQRFADDLTQIVAHRGYREAIDCYQEYVCKTAYQHKHDLIPIRTAGHSLHRSHGRIRMADLAEQSYLSSSQLERQFKHYTAISPKAYARIVRFGSLHATLLVNPSIRLSDLAGVCGYSDQAHLIREFKSFAHCTPRDFAVTAPAYFELRQNEVWCDFMKQYFNLSHAE</sequence>
<accession>A0A7S8EB65</accession>
<evidence type="ECO:0000313" key="5">
    <source>
        <dbReference type="EMBL" id="QPC83702.1"/>
    </source>
</evidence>
<dbReference type="KEGG" id="pmet:G4Y79_04785"/>
<feature type="domain" description="HTH araC/xylS-type" evidence="4">
    <location>
        <begin position="164"/>
        <end position="257"/>
    </location>
</feature>
<gene>
    <name evidence="5" type="ORF">G4Y79_04785</name>
</gene>
<dbReference type="PANTHER" id="PTHR46796">
    <property type="entry name" value="HTH-TYPE TRANSCRIPTIONAL ACTIVATOR RHAS-RELATED"/>
    <property type="match status" value="1"/>
</dbReference>
<dbReference type="GO" id="GO:0003700">
    <property type="term" value="F:DNA-binding transcription factor activity"/>
    <property type="evidence" value="ECO:0007669"/>
    <property type="project" value="InterPro"/>
</dbReference>
<evidence type="ECO:0000313" key="6">
    <source>
        <dbReference type="Proteomes" id="UP000594468"/>
    </source>
</evidence>
<reference evidence="5 6" key="1">
    <citation type="submission" date="2020-02" db="EMBL/GenBank/DDBJ databases">
        <authorList>
            <person name="Zheng R.K."/>
            <person name="Sun C.M."/>
        </authorList>
    </citation>
    <scope>NUCLEOTIDE SEQUENCE [LARGE SCALE GENOMIC DNA]</scope>
    <source>
        <strain evidence="6">rifampicinis</strain>
    </source>
</reference>
<dbReference type="InterPro" id="IPR009057">
    <property type="entry name" value="Homeodomain-like_sf"/>
</dbReference>
<dbReference type="GO" id="GO:0043565">
    <property type="term" value="F:sequence-specific DNA binding"/>
    <property type="evidence" value="ECO:0007669"/>
    <property type="project" value="InterPro"/>
</dbReference>
<dbReference type="SMART" id="SM00342">
    <property type="entry name" value="HTH_ARAC"/>
    <property type="match status" value="1"/>
</dbReference>
<dbReference type="Proteomes" id="UP000594468">
    <property type="component" value="Chromosome"/>
</dbReference>
<dbReference type="InterPro" id="IPR050204">
    <property type="entry name" value="AraC_XylS_family_regulators"/>
</dbReference>
<organism evidence="5 6">
    <name type="scientific">Phototrophicus methaneseepsis</name>
    <dbReference type="NCBI Taxonomy" id="2710758"/>
    <lineage>
        <taxon>Bacteria</taxon>
        <taxon>Bacillati</taxon>
        <taxon>Chloroflexota</taxon>
        <taxon>Candidatus Thermofontia</taxon>
        <taxon>Phototrophicales</taxon>
        <taxon>Phototrophicaceae</taxon>
        <taxon>Phototrophicus</taxon>
    </lineage>
</organism>
<dbReference type="InterPro" id="IPR018060">
    <property type="entry name" value="HTH_AraC"/>
</dbReference>
<evidence type="ECO:0000256" key="2">
    <source>
        <dbReference type="ARBA" id="ARBA00023125"/>
    </source>
</evidence>
<dbReference type="SUPFAM" id="SSF46689">
    <property type="entry name" value="Homeodomain-like"/>
    <property type="match status" value="1"/>
</dbReference>
<dbReference type="PROSITE" id="PS01124">
    <property type="entry name" value="HTH_ARAC_FAMILY_2"/>
    <property type="match status" value="1"/>
</dbReference>